<dbReference type="PANTHER" id="PTHR39290:SF6">
    <property type="entry name" value="S-ADENOSYL-L-METHIONINE-DEPENDENT METHYLTRANSFERASES SUPERFAMILY PROTEIN"/>
    <property type="match status" value="1"/>
</dbReference>
<reference evidence="1 2" key="1">
    <citation type="journal article" date="2015" name="Plant Cell">
        <title>Oil accumulation by the oleaginous diatom Fistulifera solaris as revealed by the genome and transcriptome.</title>
        <authorList>
            <person name="Tanaka T."/>
            <person name="Maeda Y."/>
            <person name="Veluchamy A."/>
            <person name="Tanaka M."/>
            <person name="Abida H."/>
            <person name="Marechal E."/>
            <person name="Bowler C."/>
            <person name="Muto M."/>
            <person name="Sunaga Y."/>
            <person name="Tanaka M."/>
            <person name="Yoshino T."/>
            <person name="Taniguchi T."/>
            <person name="Fukuda Y."/>
            <person name="Nemoto M."/>
            <person name="Matsumoto M."/>
            <person name="Wong P.S."/>
            <person name="Aburatani S."/>
            <person name="Fujibuchi W."/>
        </authorList>
    </citation>
    <scope>NUCLEOTIDE SEQUENCE [LARGE SCALE GENOMIC DNA]</scope>
    <source>
        <strain evidence="1 2">JPCC DA0580</strain>
    </source>
</reference>
<dbReference type="AlphaFoldDB" id="A0A1Z5KGN0"/>
<name>A0A1Z5KGN0_FISSO</name>
<organism evidence="1 2">
    <name type="scientific">Fistulifera solaris</name>
    <name type="common">Oleaginous diatom</name>
    <dbReference type="NCBI Taxonomy" id="1519565"/>
    <lineage>
        <taxon>Eukaryota</taxon>
        <taxon>Sar</taxon>
        <taxon>Stramenopiles</taxon>
        <taxon>Ochrophyta</taxon>
        <taxon>Bacillariophyta</taxon>
        <taxon>Bacillariophyceae</taxon>
        <taxon>Bacillariophycidae</taxon>
        <taxon>Naviculales</taxon>
        <taxon>Naviculaceae</taxon>
        <taxon>Fistulifera</taxon>
    </lineage>
</organism>
<protein>
    <submittedName>
        <fullName evidence="1">Uncharacterized protein</fullName>
    </submittedName>
</protein>
<dbReference type="InterPro" id="IPR029063">
    <property type="entry name" value="SAM-dependent_MTases_sf"/>
</dbReference>
<evidence type="ECO:0000313" key="1">
    <source>
        <dbReference type="EMBL" id="GAX25474.1"/>
    </source>
</evidence>
<sequence length="341" mass="38780">METICPVACRLCHTELFRARAWLDLLQELNRMYSTNEFDVVTRRQRVLEDLMSRLGMSTNPSNHFAEELVQRIHAVIPRFLANLYSTKEPLTKEEMSLLCELHGLDLNLPADQVKLAVLVPYRERGHIVAWMELTDALIVRPIQLSVAFAIPNEEALQTIRDLHMPILEMGAGSGYWTARLQSMGVSVVAYDAARGADNAFFNVWYTDEIQQGNCEQVLQAQPELAPTHALLLIWPNDPDPIDHPQFCHGDVCDDSEPVWDAACLQAYMKNGGTTVIFVGERQRVLQERYGTNESGMSATLQFQRLLEKHFVLQSVVSIPQLWLNDDDMTVWTRKVGTDEL</sequence>
<dbReference type="OrthoDB" id="5411518at2759"/>
<keyword evidence="2" id="KW-1185">Reference proteome</keyword>
<dbReference type="InParanoid" id="A0A1Z5KGN0"/>
<proteinExistence type="predicted"/>
<comment type="caution">
    <text evidence="1">The sequence shown here is derived from an EMBL/GenBank/DDBJ whole genome shotgun (WGS) entry which is preliminary data.</text>
</comment>
<evidence type="ECO:0000313" key="2">
    <source>
        <dbReference type="Proteomes" id="UP000198406"/>
    </source>
</evidence>
<dbReference type="EMBL" id="BDSP01000225">
    <property type="protein sequence ID" value="GAX25474.1"/>
    <property type="molecule type" value="Genomic_DNA"/>
</dbReference>
<accession>A0A1Z5KGN0</accession>
<gene>
    <name evidence="1" type="ORF">FisN_12Lu015</name>
</gene>
<dbReference type="Proteomes" id="UP000198406">
    <property type="component" value="Unassembled WGS sequence"/>
</dbReference>
<dbReference type="PANTHER" id="PTHR39290">
    <property type="entry name" value="C3H1-TYPE DOMAIN-CONTAINING PROTEIN-RELATED"/>
    <property type="match status" value="1"/>
</dbReference>
<dbReference type="SUPFAM" id="SSF53335">
    <property type="entry name" value="S-adenosyl-L-methionine-dependent methyltransferases"/>
    <property type="match status" value="1"/>
</dbReference>